<feature type="transmembrane region" description="Helical" evidence="1">
    <location>
        <begin position="106"/>
        <end position="128"/>
    </location>
</feature>
<gene>
    <name evidence="2" type="ORF">LGQ03_05315</name>
</gene>
<proteinExistence type="predicted"/>
<name>A0ABS8BT48_9RHOB</name>
<dbReference type="Proteomes" id="UP001138961">
    <property type="component" value="Unassembled WGS sequence"/>
</dbReference>
<protein>
    <submittedName>
        <fullName evidence="2">Uncharacterized protein</fullName>
    </submittedName>
</protein>
<comment type="caution">
    <text evidence="2">The sequence shown here is derived from an EMBL/GenBank/DDBJ whole genome shotgun (WGS) entry which is preliminary data.</text>
</comment>
<evidence type="ECO:0000313" key="3">
    <source>
        <dbReference type="Proteomes" id="UP001138961"/>
    </source>
</evidence>
<keyword evidence="1" id="KW-0812">Transmembrane</keyword>
<sequence>MTALEQYERLESLGLWRATRSEQRREVLVSFGKATLIVSDMADRPLTHWSLPAVERVNPDSMPAVFRPGPDAGESLEIDDETMVDAIEAVRGSIARAEAKPGRLRYWISAAILTAGIGAGAVWGPGLLRDQALLATPDARRAELGARILGHMQAQTGAICRSRGGLVALDRMRARLLGPDAPGQTVVLPAPLPGPVLLPGQITVINRAVLVRYDDPAVVAGEILAAKANTTDPLRAVLNFAGLRATVHLMTTGDLPPGTLADYAASLIEKPQAVTSEQALLQAFASVGVPSAPYADLRTARGQNAALLLTQSPDAGTPPSPILTDSEWIQLQGICDA</sequence>
<keyword evidence="1" id="KW-0472">Membrane</keyword>
<reference evidence="2" key="1">
    <citation type="submission" date="2021-10" db="EMBL/GenBank/DDBJ databases">
        <title>Loktanella gaetbuli sp. nov., isolated from a tidal flat.</title>
        <authorList>
            <person name="Park S."/>
            <person name="Yoon J.-H."/>
        </authorList>
    </citation>
    <scope>NUCLEOTIDE SEQUENCE</scope>
    <source>
        <strain evidence="2">TSTF-M6</strain>
    </source>
</reference>
<keyword evidence="1" id="KW-1133">Transmembrane helix</keyword>
<evidence type="ECO:0000313" key="2">
    <source>
        <dbReference type="EMBL" id="MCB5198651.1"/>
    </source>
</evidence>
<evidence type="ECO:0000256" key="1">
    <source>
        <dbReference type="SAM" id="Phobius"/>
    </source>
</evidence>
<dbReference type="RefSeq" id="WP_226747559.1">
    <property type="nucleotide sequence ID" value="NZ_JAJATZ010000002.1"/>
</dbReference>
<keyword evidence="3" id="KW-1185">Reference proteome</keyword>
<dbReference type="EMBL" id="JAJATZ010000002">
    <property type="protein sequence ID" value="MCB5198651.1"/>
    <property type="molecule type" value="Genomic_DNA"/>
</dbReference>
<accession>A0ABS8BT48</accession>
<organism evidence="2 3">
    <name type="scientific">Loktanella gaetbuli</name>
    <dbReference type="NCBI Taxonomy" id="2881335"/>
    <lineage>
        <taxon>Bacteria</taxon>
        <taxon>Pseudomonadati</taxon>
        <taxon>Pseudomonadota</taxon>
        <taxon>Alphaproteobacteria</taxon>
        <taxon>Rhodobacterales</taxon>
        <taxon>Roseobacteraceae</taxon>
        <taxon>Loktanella</taxon>
    </lineage>
</organism>